<dbReference type="AlphaFoldDB" id="A0A8X6LUM9"/>
<reference evidence="1" key="1">
    <citation type="submission" date="2020-07" db="EMBL/GenBank/DDBJ databases">
        <title>Multicomponent nature underlies the extraordinary mechanical properties of spider dragline silk.</title>
        <authorList>
            <person name="Kono N."/>
            <person name="Nakamura H."/>
            <person name="Mori M."/>
            <person name="Yoshida Y."/>
            <person name="Ohtoshi R."/>
            <person name="Malay A.D."/>
            <person name="Moran D.A.P."/>
            <person name="Tomita M."/>
            <person name="Numata K."/>
            <person name="Arakawa K."/>
        </authorList>
    </citation>
    <scope>NUCLEOTIDE SEQUENCE</scope>
</reference>
<dbReference type="EMBL" id="BMAO01008329">
    <property type="protein sequence ID" value="GFR22630.1"/>
    <property type="molecule type" value="Genomic_DNA"/>
</dbReference>
<protein>
    <submittedName>
        <fullName evidence="1">Uncharacterized protein</fullName>
    </submittedName>
</protein>
<keyword evidence="2" id="KW-1185">Reference proteome</keyword>
<accession>A0A8X6LUM9</accession>
<proteinExistence type="predicted"/>
<evidence type="ECO:0000313" key="1">
    <source>
        <dbReference type="EMBL" id="GFR22630.1"/>
    </source>
</evidence>
<sequence length="107" mass="12118">MARVNLPVESVSLPSERPHLMDLLLNEVAVTSRIPTPSLITRCDKSIQTDPLGKRPMEQSNKRLCPTIQPREVPKNLILLVHHNHPLLTLGHDRFILQPVNKIVVNK</sequence>
<evidence type="ECO:0000313" key="2">
    <source>
        <dbReference type="Proteomes" id="UP000887116"/>
    </source>
</evidence>
<gene>
    <name evidence="1" type="ORF">TNCT_527151</name>
</gene>
<dbReference type="OrthoDB" id="10364816at2759"/>
<dbReference type="Proteomes" id="UP000887116">
    <property type="component" value="Unassembled WGS sequence"/>
</dbReference>
<name>A0A8X6LUM9_TRICU</name>
<comment type="caution">
    <text evidence="1">The sequence shown here is derived from an EMBL/GenBank/DDBJ whole genome shotgun (WGS) entry which is preliminary data.</text>
</comment>
<organism evidence="1 2">
    <name type="scientific">Trichonephila clavata</name>
    <name type="common">Joro spider</name>
    <name type="synonym">Nephila clavata</name>
    <dbReference type="NCBI Taxonomy" id="2740835"/>
    <lineage>
        <taxon>Eukaryota</taxon>
        <taxon>Metazoa</taxon>
        <taxon>Ecdysozoa</taxon>
        <taxon>Arthropoda</taxon>
        <taxon>Chelicerata</taxon>
        <taxon>Arachnida</taxon>
        <taxon>Araneae</taxon>
        <taxon>Araneomorphae</taxon>
        <taxon>Entelegynae</taxon>
        <taxon>Araneoidea</taxon>
        <taxon>Nephilidae</taxon>
        <taxon>Trichonephila</taxon>
    </lineage>
</organism>